<evidence type="ECO:0008006" key="4">
    <source>
        <dbReference type="Google" id="ProtNLM"/>
    </source>
</evidence>
<evidence type="ECO:0000313" key="3">
    <source>
        <dbReference type="Proteomes" id="UP000287651"/>
    </source>
</evidence>
<accession>A0A426ZA55</accession>
<gene>
    <name evidence="2" type="ORF">B296_00008225</name>
</gene>
<name>A0A426ZA55_ENSVE</name>
<evidence type="ECO:0000313" key="2">
    <source>
        <dbReference type="EMBL" id="RRT60854.1"/>
    </source>
</evidence>
<dbReference type="EMBL" id="AMZH03007622">
    <property type="protein sequence ID" value="RRT60854.1"/>
    <property type="molecule type" value="Genomic_DNA"/>
</dbReference>
<protein>
    <recommendedName>
        <fullName evidence="4">DUF295 domain-containing protein</fullName>
    </recommendedName>
</protein>
<proteinExistence type="predicted"/>
<evidence type="ECO:0000256" key="1">
    <source>
        <dbReference type="SAM" id="MobiDB-lite"/>
    </source>
</evidence>
<feature type="compositionally biased region" description="Low complexity" evidence="1">
    <location>
        <begin position="334"/>
        <end position="345"/>
    </location>
</feature>
<comment type="caution">
    <text evidence="2">The sequence shown here is derived from an EMBL/GenBank/DDBJ whole genome shotgun (WGS) entry which is preliminary data.</text>
</comment>
<dbReference type="AlphaFoldDB" id="A0A426ZA55"/>
<feature type="region of interest" description="Disordered" evidence="1">
    <location>
        <begin position="440"/>
        <end position="459"/>
    </location>
</feature>
<reference evidence="2 3" key="1">
    <citation type="journal article" date="2014" name="Agronomy (Basel)">
        <title>A Draft Genome Sequence for Ensete ventricosum, the Drought-Tolerant Tree Against Hunger.</title>
        <authorList>
            <person name="Harrison J."/>
            <person name="Moore K.A."/>
            <person name="Paszkiewicz K."/>
            <person name="Jones T."/>
            <person name="Grant M."/>
            <person name="Ambacheew D."/>
            <person name="Muzemil S."/>
            <person name="Studholme D.J."/>
        </authorList>
    </citation>
    <scope>NUCLEOTIDE SEQUENCE [LARGE SCALE GENOMIC DNA]</scope>
</reference>
<feature type="region of interest" description="Disordered" evidence="1">
    <location>
        <begin position="319"/>
        <end position="345"/>
    </location>
</feature>
<organism evidence="2 3">
    <name type="scientific">Ensete ventricosum</name>
    <name type="common">Abyssinian banana</name>
    <name type="synonym">Musa ensete</name>
    <dbReference type="NCBI Taxonomy" id="4639"/>
    <lineage>
        <taxon>Eukaryota</taxon>
        <taxon>Viridiplantae</taxon>
        <taxon>Streptophyta</taxon>
        <taxon>Embryophyta</taxon>
        <taxon>Tracheophyta</taxon>
        <taxon>Spermatophyta</taxon>
        <taxon>Magnoliopsida</taxon>
        <taxon>Liliopsida</taxon>
        <taxon>Zingiberales</taxon>
        <taxon>Musaceae</taxon>
        <taxon>Ensete</taxon>
    </lineage>
</organism>
<dbReference type="PANTHER" id="PTHR33110">
    <property type="entry name" value="F-BOX/KELCH-REPEAT PROTEIN-RELATED"/>
    <property type="match status" value="1"/>
</dbReference>
<dbReference type="Proteomes" id="UP000287651">
    <property type="component" value="Unassembled WGS sequence"/>
</dbReference>
<sequence>MWAGLSAHLVNITSKFLRSAADYLRFRAVCRSWRSALPLSRCHLPPQLPILLVISAFEDWITFRLTADSAGHCCRTGMYICLHLLPWLLYRVAHPLPRGLQGGLPVQPLHRRGDSTPPVLPLSMTGQMEQESGNQPYDGATANHALLSSAPTLHRDFLVIVFLEAVHLRCVTCRPGERSWTANPKSIFLDLRLTIPGEYLSYWAVLGVDPGPPARVKVTQHGAAFPRACRHTIPSALVPSAGELLLVTWCHDRTANATSDLILRVFRFDRGDMGRKAVACGETTYAFESDELRYTAFAATTEVFMVTTSDGYAVLSSSMEPPHLPIPDERRRLPAPSASRGASPSQRPILVLVSDSSEPSICSAFCLTDGRPPVDPRGSGVSYWQSVATGDLVVVGVVRLGDSGFTHAREVSSASNLSHLKRRRRYLLYRCYAVVSSSPVATPFSPPESQSRSLLPHPTSSTPTLTVTAYCLLHTLVEHSCINPKSLAFDYLDEKPIDIGLMKFLGFCPSVLSCGSIDTFFHDSWLLRLFLRRLIPLALPPLRGHFPQSLVTLRHRQRVLPQERRHSHSLPLTSTLVPSPPACSHRNIAIVALILLLLRLEPNDPTKGHRPSSPPLPHRLCNRSCSLRSSWTSTTP</sequence>